<protein>
    <submittedName>
        <fullName evidence="1">Uncharacterized protein</fullName>
    </submittedName>
</protein>
<organism evidence="1 2">
    <name type="scientific">Avena sativa</name>
    <name type="common">Oat</name>
    <dbReference type="NCBI Taxonomy" id="4498"/>
    <lineage>
        <taxon>Eukaryota</taxon>
        <taxon>Viridiplantae</taxon>
        <taxon>Streptophyta</taxon>
        <taxon>Embryophyta</taxon>
        <taxon>Tracheophyta</taxon>
        <taxon>Spermatophyta</taxon>
        <taxon>Magnoliopsida</taxon>
        <taxon>Liliopsida</taxon>
        <taxon>Poales</taxon>
        <taxon>Poaceae</taxon>
        <taxon>BOP clade</taxon>
        <taxon>Pooideae</taxon>
        <taxon>Poodae</taxon>
        <taxon>Poeae</taxon>
        <taxon>Poeae Chloroplast Group 1 (Aveneae type)</taxon>
        <taxon>Aveninae</taxon>
        <taxon>Avena</taxon>
    </lineage>
</organism>
<reference evidence="1" key="1">
    <citation type="submission" date="2021-05" db="EMBL/GenBank/DDBJ databases">
        <authorList>
            <person name="Scholz U."/>
            <person name="Mascher M."/>
            <person name="Fiebig A."/>
        </authorList>
    </citation>
    <scope>NUCLEOTIDE SEQUENCE [LARGE SCALE GENOMIC DNA]</scope>
</reference>
<sequence length="422" mass="47310">MAPRLISGRNYTCNLPNLDSGLMFLVLGRLRTEGTRAQQKERDFPVLSPTNSPLHCYTQLCLSLPSSVAEGRPQLHRSKEHHHLLRGLVDRTARTVGPGGMEECSEYRCWEELLPDALGLIFRNLTLQEMLTVVPRVCKSWGRVVSGPYCWQEIDIQEWSQQHSKPDQLTRMVHTLIARSGGSFRRISVSGLPNDSLFTFIADHARSLKTLELPRSGISDCIVEDVARRLSTVTFLDVSSCTKIGARALEAFGKNCKSLVGLRRVMHPIDVAGKICQHDEARAIACSMPKLRHLEIGYMLIATKAVLEIASQCHELKFLDLRGCWGVDSKFLQEKYPGLKLLGPCVDDCYENSFWEECSDDSDDDDSIYSWEFMDDDYYAIGSDEEDEGIWDDGQAVEGLEVRFYGGGFGEGHAGVDWPASP</sequence>
<name>A0ACD5VBK6_AVESA</name>
<proteinExistence type="predicted"/>
<keyword evidence="2" id="KW-1185">Reference proteome</keyword>
<accession>A0ACD5VBK6</accession>
<evidence type="ECO:0000313" key="2">
    <source>
        <dbReference type="Proteomes" id="UP001732700"/>
    </source>
</evidence>
<dbReference type="Proteomes" id="UP001732700">
    <property type="component" value="Chromosome 2D"/>
</dbReference>
<reference evidence="1" key="2">
    <citation type="submission" date="2025-09" db="UniProtKB">
        <authorList>
            <consortium name="EnsemblPlants"/>
        </authorList>
    </citation>
    <scope>IDENTIFICATION</scope>
</reference>
<dbReference type="EnsemblPlants" id="AVESA.00010b.r2.2DG0403610.2">
    <property type="protein sequence ID" value="AVESA.00010b.r2.2DG0403610.2.CDS"/>
    <property type="gene ID" value="AVESA.00010b.r2.2DG0403610"/>
</dbReference>
<evidence type="ECO:0000313" key="1">
    <source>
        <dbReference type="EnsemblPlants" id="AVESA.00010b.r2.2DG0403610.2.CDS"/>
    </source>
</evidence>